<gene>
    <name evidence="2" type="ORF">BX591_13068</name>
</gene>
<comment type="caution">
    <text evidence="2">The sequence shown here is derived from an EMBL/GenBank/DDBJ whole genome shotgun (WGS) entry which is preliminary data.</text>
</comment>
<dbReference type="InterPro" id="IPR049802">
    <property type="entry name" value="RhsC-like_FIX"/>
</dbReference>
<accession>A0A329BFX7</accession>
<feature type="transmembrane region" description="Helical" evidence="1">
    <location>
        <begin position="74"/>
        <end position="95"/>
    </location>
</feature>
<protein>
    <submittedName>
        <fullName evidence="2">Uncharacterized protein</fullName>
    </submittedName>
</protein>
<evidence type="ECO:0000313" key="3">
    <source>
        <dbReference type="Proteomes" id="UP000248918"/>
    </source>
</evidence>
<sequence length="500" mass="55264">MSWSLEDFKQTSLQVGQWCWGTMQGAFNEKQTISQIITDAAIGMIPLLGDVTAVRDLLAVSIGMSADPRKRQQVMEWVLLVILAFALIPVVGGVIKGVGRLALRVAGDVAKDEKLLCEVIEFLNRMGHGDAPKWLKALDVTRYQSEIISKIKDFCSTIRRAIQKALDAQVGKLLPNEWRLQLEGISGGFQALPELADKMVPQALTELNAKLKVLQNAVYNGEIHEIATGGMPKVKREAEAYLEERKVAREIRKGRYCSAECAADGTEAEARVKAKYEPKIEDGWPNILAKKGTMPVFGKDEVYLDVGSFHGEITAVKADQLAGKTLYRAFGKKSELATYEKGSSAGGREIAYWGVGDAPKNAEEWRTRSAVLDTWNGNGFLVVVHLPNNFAELMPNVKAWQGKIAEQYGTREPIQYLEGGGEQLVANFGKLAEEITTIGEKLKAADKDVHLSEVIEGIRVDFFKTNWQDVEKVHGYSKVEESAANAARTRQLGEEEVQKK</sequence>
<proteinExistence type="predicted"/>
<organism evidence="2 3">
    <name type="scientific">Paraburkholderia bryophila</name>
    <dbReference type="NCBI Taxonomy" id="420952"/>
    <lineage>
        <taxon>Bacteria</taxon>
        <taxon>Pseudomonadati</taxon>
        <taxon>Pseudomonadota</taxon>
        <taxon>Betaproteobacteria</taxon>
        <taxon>Burkholderiales</taxon>
        <taxon>Burkholderiaceae</taxon>
        <taxon>Paraburkholderia</taxon>
    </lineage>
</organism>
<keyword evidence="1" id="KW-0472">Membrane</keyword>
<dbReference type="Proteomes" id="UP000248918">
    <property type="component" value="Unassembled WGS sequence"/>
</dbReference>
<name>A0A329BFX7_9BURK</name>
<evidence type="ECO:0000313" key="2">
    <source>
        <dbReference type="EMBL" id="RAS21239.1"/>
    </source>
</evidence>
<keyword evidence="1" id="KW-1133">Transmembrane helix</keyword>
<dbReference type="OrthoDB" id="7324255at2"/>
<dbReference type="CDD" id="cd20746">
    <property type="entry name" value="FIX_Ntox15_NUC_DUF4112_RhsA-like"/>
    <property type="match status" value="1"/>
</dbReference>
<reference evidence="2 3" key="1">
    <citation type="submission" date="2018-06" db="EMBL/GenBank/DDBJ databases">
        <title>Genomic Encyclopedia of Type Strains, Phase III (KMG-III): the genomes of soil and plant-associated and newly described type strains.</title>
        <authorList>
            <person name="Whitman W."/>
        </authorList>
    </citation>
    <scope>NUCLEOTIDE SEQUENCE [LARGE SCALE GENOMIC DNA]</scope>
    <source>
        <strain evidence="2 3">LMG 23644</strain>
    </source>
</reference>
<dbReference type="EMBL" id="QLTK01000030">
    <property type="protein sequence ID" value="RAS21239.1"/>
    <property type="molecule type" value="Genomic_DNA"/>
</dbReference>
<keyword evidence="1" id="KW-0812">Transmembrane</keyword>
<dbReference type="AlphaFoldDB" id="A0A329BFX7"/>
<evidence type="ECO:0000256" key="1">
    <source>
        <dbReference type="SAM" id="Phobius"/>
    </source>
</evidence>